<evidence type="ECO:0000313" key="1">
    <source>
        <dbReference type="EMBL" id="GID72737.1"/>
    </source>
</evidence>
<comment type="caution">
    <text evidence="1">The sequence shown here is derived from an EMBL/GenBank/DDBJ whole genome shotgun (WGS) entry which is preliminary data.</text>
</comment>
<dbReference type="Pfam" id="PF08012">
    <property type="entry name" value="DUF1702"/>
    <property type="match status" value="1"/>
</dbReference>
<name>A0ABQ3XYB9_9ACTN</name>
<dbReference type="RefSeq" id="WP_203760675.1">
    <property type="nucleotide sequence ID" value="NZ_BAAABO010000006.1"/>
</dbReference>
<dbReference type="Proteomes" id="UP000609879">
    <property type="component" value="Unassembled WGS sequence"/>
</dbReference>
<protein>
    <submittedName>
        <fullName evidence="1">Enediyne biosynthesis protein</fullName>
    </submittedName>
</protein>
<reference evidence="1 2" key="1">
    <citation type="submission" date="2021-01" db="EMBL/GenBank/DDBJ databases">
        <title>Whole genome shotgun sequence of Actinoplanes deccanensis NBRC 13994.</title>
        <authorList>
            <person name="Komaki H."/>
            <person name="Tamura T."/>
        </authorList>
    </citation>
    <scope>NUCLEOTIDE SEQUENCE [LARGE SCALE GENOMIC DNA]</scope>
    <source>
        <strain evidence="1 2">NBRC 13994</strain>
    </source>
</reference>
<keyword evidence="2" id="KW-1185">Reference proteome</keyword>
<gene>
    <name evidence="1" type="ORF">Ade02nite_13780</name>
</gene>
<evidence type="ECO:0000313" key="2">
    <source>
        <dbReference type="Proteomes" id="UP000609879"/>
    </source>
</evidence>
<sequence length="323" mass="33956">MTGARTAPHRLGWRRLLVLRPALVDFASRGFATEPAATRAHLEAAAGAFLDGFNAELATGPDDPPDLAATPAPRRGFAAEGAAMATALLDAARPTGTRRTEALHAAYGDRYAYLLHVGSGWAMAKLHRRRLGRIGAPAPLLRWLAYDGKGFCEGFFAGPARLGRWRRHAGPCSAVCEIEYQGLGRSLWFRACGDPDRLAGLITAMPARHHGDLWSGAGLAAAYAGGVDAGAYGLLAERANDHRAALAQGAAFAAEARRLGGDLTEQTDVAVRALAGAEAGEAAAWTWTAREGLDGPSAGASTYREWRRRVQRLAAAAGAKDAA</sequence>
<dbReference type="InterPro" id="IPR012964">
    <property type="entry name" value="DUF1702"/>
</dbReference>
<accession>A0ABQ3XYB9</accession>
<organism evidence="1 2">
    <name type="scientific">Paractinoplanes deccanensis</name>
    <dbReference type="NCBI Taxonomy" id="113561"/>
    <lineage>
        <taxon>Bacteria</taxon>
        <taxon>Bacillati</taxon>
        <taxon>Actinomycetota</taxon>
        <taxon>Actinomycetes</taxon>
        <taxon>Micromonosporales</taxon>
        <taxon>Micromonosporaceae</taxon>
        <taxon>Paractinoplanes</taxon>
    </lineage>
</organism>
<proteinExistence type="predicted"/>
<dbReference type="EMBL" id="BOMI01000021">
    <property type="protein sequence ID" value="GID72737.1"/>
    <property type="molecule type" value="Genomic_DNA"/>
</dbReference>